<organism evidence="4 5">
    <name type="scientific">Nakamurella panacisegetis</name>
    <dbReference type="NCBI Taxonomy" id="1090615"/>
    <lineage>
        <taxon>Bacteria</taxon>
        <taxon>Bacillati</taxon>
        <taxon>Actinomycetota</taxon>
        <taxon>Actinomycetes</taxon>
        <taxon>Nakamurellales</taxon>
        <taxon>Nakamurellaceae</taxon>
        <taxon>Nakamurella</taxon>
    </lineage>
</organism>
<dbReference type="InterPro" id="IPR036452">
    <property type="entry name" value="Ribo_hydro-like"/>
</dbReference>
<dbReference type="EMBL" id="LT629710">
    <property type="protein sequence ID" value="SDO25894.1"/>
    <property type="molecule type" value="Genomic_DNA"/>
</dbReference>
<dbReference type="GO" id="GO:0005829">
    <property type="term" value="C:cytosol"/>
    <property type="evidence" value="ECO:0007669"/>
    <property type="project" value="TreeGrafter"/>
</dbReference>
<protein>
    <submittedName>
        <fullName evidence="4">Pyrimidine-specific ribonucleoside hydrolase</fullName>
    </submittedName>
</protein>
<evidence type="ECO:0000256" key="1">
    <source>
        <dbReference type="ARBA" id="ARBA00022801"/>
    </source>
</evidence>
<dbReference type="InterPro" id="IPR001910">
    <property type="entry name" value="Inosine/uridine_hydrolase_dom"/>
</dbReference>
<accession>A0A1H0I373</accession>
<name>A0A1H0I373_9ACTN</name>
<dbReference type="SUPFAM" id="SSF53590">
    <property type="entry name" value="Nucleoside hydrolase"/>
    <property type="match status" value="1"/>
</dbReference>
<reference evidence="4 5" key="1">
    <citation type="submission" date="2016-10" db="EMBL/GenBank/DDBJ databases">
        <authorList>
            <person name="de Groot N.N."/>
        </authorList>
    </citation>
    <scope>NUCLEOTIDE SEQUENCE [LARGE SCALE GENOMIC DNA]</scope>
    <source>
        <strain evidence="5">P4-7,KCTC 19426,CECT 7604</strain>
    </source>
</reference>
<dbReference type="OrthoDB" id="9797882at2"/>
<feature type="domain" description="Inosine/uridine-preferring nucleoside hydrolase" evidence="3">
    <location>
        <begin position="6"/>
        <end position="310"/>
    </location>
</feature>
<keyword evidence="1 4" id="KW-0378">Hydrolase</keyword>
<dbReference type="GO" id="GO:0006152">
    <property type="term" value="P:purine nucleoside catabolic process"/>
    <property type="evidence" value="ECO:0007669"/>
    <property type="project" value="TreeGrafter"/>
</dbReference>
<keyword evidence="2" id="KW-0326">Glycosidase</keyword>
<dbReference type="InterPro" id="IPR023186">
    <property type="entry name" value="IUNH"/>
</dbReference>
<dbReference type="Proteomes" id="UP000198741">
    <property type="component" value="Chromosome I"/>
</dbReference>
<dbReference type="STRING" id="1090615.SAMN04515671_0336"/>
<proteinExistence type="predicted"/>
<evidence type="ECO:0000259" key="3">
    <source>
        <dbReference type="Pfam" id="PF01156"/>
    </source>
</evidence>
<dbReference type="GO" id="GO:0008477">
    <property type="term" value="F:purine nucleosidase activity"/>
    <property type="evidence" value="ECO:0007669"/>
    <property type="project" value="TreeGrafter"/>
</dbReference>
<evidence type="ECO:0000313" key="5">
    <source>
        <dbReference type="Proteomes" id="UP000198741"/>
    </source>
</evidence>
<evidence type="ECO:0000256" key="2">
    <source>
        <dbReference type="ARBA" id="ARBA00023295"/>
    </source>
</evidence>
<dbReference type="Gene3D" id="3.90.245.10">
    <property type="entry name" value="Ribonucleoside hydrolase-like"/>
    <property type="match status" value="1"/>
</dbReference>
<dbReference type="RefSeq" id="WP_090474252.1">
    <property type="nucleotide sequence ID" value="NZ_LT629710.1"/>
</dbReference>
<dbReference type="PANTHER" id="PTHR12304:SF4">
    <property type="entry name" value="URIDINE NUCLEOSIDASE"/>
    <property type="match status" value="1"/>
</dbReference>
<evidence type="ECO:0000313" key="4">
    <source>
        <dbReference type="EMBL" id="SDO25894.1"/>
    </source>
</evidence>
<dbReference type="Pfam" id="PF01156">
    <property type="entry name" value="IU_nuc_hydro"/>
    <property type="match status" value="1"/>
</dbReference>
<dbReference type="AlphaFoldDB" id="A0A1H0I373"/>
<keyword evidence="5" id="KW-1185">Reference proteome</keyword>
<sequence>MSPIPVIMDVDTGIDDAMSLLFAVRHPGIDLRAVTCVVGNTGVEQVAANTRYVLDAAGAPDIPVARGSARPMLVPPADASHVHGVDGLGGFSRPSDRRMSRLSAVELLRRELMAAVGTGEKITLVPSAPLTNIALLLRTHPEVAAGIERILFMGGSASVGNATATAEFNIWHDPEAAAVALTAAGELDIPVTMYGLDVFNDVVISRSEAARLRSRLDPAAQLAGSLIEFACDTFDADTATIGDAGTVCAVVDPDGLRTERFPVQVELSRGLARGQTVVDRRTWIGDLKADPQQTRPTMVDVALEVDGRRYADLWLATISA</sequence>
<dbReference type="PANTHER" id="PTHR12304">
    <property type="entry name" value="INOSINE-URIDINE PREFERRING NUCLEOSIDE HYDROLASE"/>
    <property type="match status" value="1"/>
</dbReference>
<gene>
    <name evidence="4" type="ORF">SAMN04515671_0336</name>
</gene>